<reference evidence="2" key="1">
    <citation type="journal article" date="2019" name="Int. J. Syst. Evol. Microbiol.">
        <title>The Global Catalogue of Microorganisms (GCM) 10K type strain sequencing project: providing services to taxonomists for standard genome sequencing and annotation.</title>
        <authorList>
            <consortium name="The Broad Institute Genomics Platform"/>
            <consortium name="The Broad Institute Genome Sequencing Center for Infectious Disease"/>
            <person name="Wu L."/>
            <person name="Ma J."/>
        </authorList>
    </citation>
    <scope>NUCLEOTIDE SEQUENCE [LARGE SCALE GENOMIC DNA]</scope>
    <source>
        <strain evidence="2">KCTC 42087</strain>
    </source>
</reference>
<gene>
    <name evidence="1" type="ORF">ACFPZN_27755</name>
</gene>
<keyword evidence="2" id="KW-1185">Reference proteome</keyword>
<proteinExistence type="predicted"/>
<comment type="caution">
    <text evidence="1">The sequence shown here is derived from an EMBL/GenBank/DDBJ whole genome shotgun (WGS) entry which is preliminary data.</text>
</comment>
<name>A0ABW1A4I3_9ACTN</name>
<accession>A0ABW1A4I3</accession>
<organism evidence="1 2">
    <name type="scientific">Actinomadura rugatobispora</name>
    <dbReference type="NCBI Taxonomy" id="1994"/>
    <lineage>
        <taxon>Bacteria</taxon>
        <taxon>Bacillati</taxon>
        <taxon>Actinomycetota</taxon>
        <taxon>Actinomycetes</taxon>
        <taxon>Streptosporangiales</taxon>
        <taxon>Thermomonosporaceae</taxon>
        <taxon>Actinomadura</taxon>
    </lineage>
</organism>
<dbReference type="Proteomes" id="UP001596074">
    <property type="component" value="Unassembled WGS sequence"/>
</dbReference>
<protein>
    <submittedName>
        <fullName evidence="1">Uncharacterized protein</fullName>
    </submittedName>
</protein>
<dbReference type="RefSeq" id="WP_378285157.1">
    <property type="nucleotide sequence ID" value="NZ_JBHSON010000042.1"/>
</dbReference>
<dbReference type="EMBL" id="JBHSON010000042">
    <property type="protein sequence ID" value="MFC5749433.1"/>
    <property type="molecule type" value="Genomic_DNA"/>
</dbReference>
<sequence length="74" mass="8098">MTTTAEQAAPTEAPESEERAFEALMFAALAARREQRSESIIEHPLLLAALMRRREGRGESGIEHPLLLAALAGR</sequence>
<evidence type="ECO:0000313" key="1">
    <source>
        <dbReference type="EMBL" id="MFC5749433.1"/>
    </source>
</evidence>
<evidence type="ECO:0000313" key="2">
    <source>
        <dbReference type="Proteomes" id="UP001596074"/>
    </source>
</evidence>